<dbReference type="CDD" id="cd03357">
    <property type="entry name" value="LbH_MAT_GAT"/>
    <property type="match status" value="1"/>
</dbReference>
<dbReference type="InterPro" id="IPR011004">
    <property type="entry name" value="Trimer_LpxA-like_sf"/>
</dbReference>
<dbReference type="Gene3D" id="2.160.10.10">
    <property type="entry name" value="Hexapeptide repeat proteins"/>
    <property type="match status" value="1"/>
</dbReference>
<evidence type="ECO:0000259" key="7">
    <source>
        <dbReference type="SMART" id="SM01266"/>
    </source>
</evidence>
<dbReference type="PROSITE" id="PS00101">
    <property type="entry name" value="HEXAPEP_TRANSFERASES"/>
    <property type="match status" value="1"/>
</dbReference>
<dbReference type="SMART" id="SM01266">
    <property type="entry name" value="Mac"/>
    <property type="match status" value="1"/>
</dbReference>
<keyword evidence="3" id="KW-0677">Repeat</keyword>
<protein>
    <recommendedName>
        <fullName evidence="6">Nodulation protein L</fullName>
    </recommendedName>
</protein>
<dbReference type="Pfam" id="PF12464">
    <property type="entry name" value="Mac"/>
    <property type="match status" value="1"/>
</dbReference>
<keyword evidence="4 8" id="KW-0012">Acyltransferase</keyword>
<dbReference type="InterPro" id="IPR001451">
    <property type="entry name" value="Hexapep"/>
</dbReference>
<dbReference type="GO" id="GO:0016407">
    <property type="term" value="F:acetyltransferase activity"/>
    <property type="evidence" value="ECO:0007669"/>
    <property type="project" value="InterPro"/>
</dbReference>
<dbReference type="AlphaFoldDB" id="A0A0P0GWC2"/>
<keyword evidence="2 8" id="KW-0808">Transferase</keyword>
<dbReference type="InterPro" id="IPR024688">
    <property type="entry name" value="Mac_dom"/>
</dbReference>
<dbReference type="EMBL" id="CP012801">
    <property type="protein sequence ID" value="ALJ62703.1"/>
    <property type="molecule type" value="Genomic_DNA"/>
</dbReference>
<feature type="domain" description="Maltose/galactoside acetyltransferase" evidence="7">
    <location>
        <begin position="50"/>
        <end position="104"/>
    </location>
</feature>
<dbReference type="KEGG" id="bcel:BcellWH2_05505"/>
<accession>A0A0P0GWC2</accession>
<sequence>MFLIWYLKSIVVHISVFYPYLYHINVVNKSLRNDLNALKISRSQYMKTELEKCLAGEPFNGGDKVLADMTLNAKRLLKRLNETDYADTEQRKRIFHDLFGKMGEHVHIDIDFHCEYGKHIFIGDQVIINMNCTFVDNNIIEIGDNVLIASNVQIYTATHSTKLQERVVADWEAGEGICKTYALPVRINDGAWIGGGAIILPGVTIGKNSVIGAGSIVTHSIPDNCVAVGNPCRVIKQIDNEVV</sequence>
<dbReference type="InterPro" id="IPR018357">
    <property type="entry name" value="Hexapep_transf_CS"/>
</dbReference>
<evidence type="ECO:0000256" key="4">
    <source>
        <dbReference type="ARBA" id="ARBA00023315"/>
    </source>
</evidence>
<evidence type="ECO:0000256" key="3">
    <source>
        <dbReference type="ARBA" id="ARBA00022737"/>
    </source>
</evidence>
<name>A0A0P0GWC2_9BACE</name>
<dbReference type="FunFam" id="2.160.10.10:FF:000025">
    <property type="entry name" value="Hexapeptide-repeat containing-acetyltransferase"/>
    <property type="match status" value="1"/>
</dbReference>
<organism evidence="8 9">
    <name type="scientific">Bacteroides cellulosilyticus</name>
    <dbReference type="NCBI Taxonomy" id="246787"/>
    <lineage>
        <taxon>Bacteria</taxon>
        <taxon>Pseudomonadati</taxon>
        <taxon>Bacteroidota</taxon>
        <taxon>Bacteroidia</taxon>
        <taxon>Bacteroidales</taxon>
        <taxon>Bacteroidaceae</taxon>
        <taxon>Bacteroides</taxon>
    </lineage>
</organism>
<reference evidence="8 9" key="1">
    <citation type="journal article" date="2015" name="Science">
        <title>Genetic determinants of in vivo fitness and diet responsiveness in multiple human gut Bacteroides.</title>
        <authorList>
            <person name="Wu M."/>
            <person name="McNulty N.P."/>
            <person name="Rodionov D.A."/>
            <person name="Khoroshkin M.S."/>
            <person name="Griffin N.W."/>
            <person name="Cheng J."/>
            <person name="Latreille P."/>
            <person name="Kerstetter R.A."/>
            <person name="Terrapon N."/>
            <person name="Henrissat B."/>
            <person name="Osterman A.L."/>
            <person name="Gordon J.I."/>
        </authorList>
    </citation>
    <scope>NUCLEOTIDE SEQUENCE [LARGE SCALE GENOMIC DNA]</scope>
    <source>
        <strain evidence="8 9">WH2</strain>
    </source>
</reference>
<evidence type="ECO:0000256" key="5">
    <source>
        <dbReference type="ARBA" id="ARBA00055587"/>
    </source>
</evidence>
<dbReference type="GO" id="GO:0008374">
    <property type="term" value="F:O-acyltransferase activity"/>
    <property type="evidence" value="ECO:0007669"/>
    <property type="project" value="TreeGrafter"/>
</dbReference>
<evidence type="ECO:0000256" key="6">
    <source>
        <dbReference type="ARBA" id="ARBA00067695"/>
    </source>
</evidence>
<dbReference type="PATRIC" id="fig|246787.4.peg.5681"/>
<dbReference type="PANTHER" id="PTHR23416">
    <property type="entry name" value="SIALIC ACID SYNTHASE-RELATED"/>
    <property type="match status" value="1"/>
</dbReference>
<dbReference type="InterPro" id="IPR051159">
    <property type="entry name" value="Hexapeptide_acetyltransf"/>
</dbReference>
<comment type="function">
    <text evidence="5">Acetyltransferase implicated in the O-acetylation of Nod factors.</text>
</comment>
<evidence type="ECO:0000256" key="2">
    <source>
        <dbReference type="ARBA" id="ARBA00022679"/>
    </source>
</evidence>
<dbReference type="Proteomes" id="UP000061809">
    <property type="component" value="Chromosome"/>
</dbReference>
<comment type="similarity">
    <text evidence="1">Belongs to the transferase hexapeptide repeat family.</text>
</comment>
<evidence type="ECO:0000313" key="8">
    <source>
        <dbReference type="EMBL" id="ALJ62703.1"/>
    </source>
</evidence>
<dbReference type="Pfam" id="PF00132">
    <property type="entry name" value="Hexapep"/>
    <property type="match status" value="1"/>
</dbReference>
<proteinExistence type="inferred from homology"/>
<evidence type="ECO:0000313" key="9">
    <source>
        <dbReference type="Proteomes" id="UP000061809"/>
    </source>
</evidence>
<gene>
    <name evidence="8" type="primary">maa_3</name>
    <name evidence="8" type="ORF">BcellWH2_05505</name>
</gene>
<evidence type="ECO:0000256" key="1">
    <source>
        <dbReference type="ARBA" id="ARBA00007274"/>
    </source>
</evidence>
<dbReference type="PANTHER" id="PTHR23416:SF23">
    <property type="entry name" value="ACETYLTRANSFERASE C18B11.09C-RELATED"/>
    <property type="match status" value="1"/>
</dbReference>
<dbReference type="SUPFAM" id="SSF51161">
    <property type="entry name" value="Trimeric LpxA-like enzymes"/>
    <property type="match status" value="1"/>
</dbReference>